<sequence length="628" mass="70078">MKICNESFQHLTNQLSALGYARPVGLSCNDTKLLPSLQLYWDKDKNSYFLVVSVDGPIRVVNADEIKQALQDTSVVKAEKLCVWCVVIPLLKVTPIIFACMGIPNNLSAGTLYVYLKQVLNGLIKNNILVVSYTCDGTKVEQSVQCKLVADYGQGATLIKITIPIFNRQPIVMIQYSKHALKTFHNNLFAGAHLLTLGNHIAAYQFVQEIAFMPGSPLYHQDVEKLDQQDDNAAACLFSAATLEFIIATHPQYVGLIVYLFIFVELHIKMALWAYHFINMWKTYLMVTKHKHMQHLISHEALDIANIIIKGLISLVLVYQDHINSSVIPLLSWLHSTEACEHTFSVARAVVKDFTLLDFVYMVPKLGVKLWEAVMMAKVTGVHPSQLHKIMKSHTPEPILPLINSWFNDSDVGSDDEESVCEVQDRGWLMPKKLVSYYTATSMMSIVLAVDNFIVVTSVDDTSVHLMNGTVLTYERAHVFMAFYGQQFALSKPIVRINMLPHKPGSSAIMMFGKSHMSYRSGPTDRAAKQDCYLKGAHKVESFDSEIWKLFITDEVAKAQATPEQPAAAAVCTSTCPRAHLLNLYELRPSQHVHSLAMFLAAVMKSSTASASSVGLQFGDVDVDVPSF</sequence>
<dbReference type="EMBL" id="MU154745">
    <property type="protein sequence ID" value="KAF9487860.1"/>
    <property type="molecule type" value="Genomic_DNA"/>
</dbReference>
<keyword evidence="3" id="KW-1185">Reference proteome</keyword>
<evidence type="ECO:0000313" key="3">
    <source>
        <dbReference type="Proteomes" id="UP000807025"/>
    </source>
</evidence>
<feature type="transmembrane region" description="Helical" evidence="1">
    <location>
        <begin position="253"/>
        <end position="275"/>
    </location>
</feature>
<accession>A0A9P5ZJP3</accession>
<evidence type="ECO:0000313" key="2">
    <source>
        <dbReference type="EMBL" id="KAF9487860.1"/>
    </source>
</evidence>
<dbReference type="AlphaFoldDB" id="A0A9P5ZJP3"/>
<proteinExistence type="predicted"/>
<reference evidence="2" key="1">
    <citation type="submission" date="2020-11" db="EMBL/GenBank/DDBJ databases">
        <authorList>
            <consortium name="DOE Joint Genome Institute"/>
            <person name="Ahrendt S."/>
            <person name="Riley R."/>
            <person name="Andreopoulos W."/>
            <person name="Labutti K."/>
            <person name="Pangilinan J."/>
            <person name="Ruiz-Duenas F.J."/>
            <person name="Barrasa J.M."/>
            <person name="Sanchez-Garcia M."/>
            <person name="Camarero S."/>
            <person name="Miyauchi S."/>
            <person name="Serrano A."/>
            <person name="Linde D."/>
            <person name="Babiker R."/>
            <person name="Drula E."/>
            <person name="Ayuso-Fernandez I."/>
            <person name="Pacheco R."/>
            <person name="Padilla G."/>
            <person name="Ferreira P."/>
            <person name="Barriuso J."/>
            <person name="Kellner H."/>
            <person name="Castanera R."/>
            <person name="Alfaro M."/>
            <person name="Ramirez L."/>
            <person name="Pisabarro A.G."/>
            <person name="Kuo A."/>
            <person name="Tritt A."/>
            <person name="Lipzen A."/>
            <person name="He G."/>
            <person name="Yan M."/>
            <person name="Ng V."/>
            <person name="Cullen D."/>
            <person name="Martin F."/>
            <person name="Rosso M.-N."/>
            <person name="Henrissat B."/>
            <person name="Hibbett D."/>
            <person name="Martinez A.T."/>
            <person name="Grigoriev I.V."/>
        </authorList>
    </citation>
    <scope>NUCLEOTIDE SEQUENCE</scope>
    <source>
        <strain evidence="2">ATCC 90797</strain>
    </source>
</reference>
<feature type="transmembrane region" description="Helical" evidence="1">
    <location>
        <begin position="296"/>
        <end position="319"/>
    </location>
</feature>
<name>A0A9P5ZJP3_PLEER</name>
<protein>
    <submittedName>
        <fullName evidence="2">Uncharacterized protein</fullName>
    </submittedName>
</protein>
<keyword evidence="1" id="KW-0812">Transmembrane</keyword>
<organism evidence="2 3">
    <name type="scientific">Pleurotus eryngii</name>
    <name type="common">Boletus of the steppes</name>
    <dbReference type="NCBI Taxonomy" id="5323"/>
    <lineage>
        <taxon>Eukaryota</taxon>
        <taxon>Fungi</taxon>
        <taxon>Dikarya</taxon>
        <taxon>Basidiomycota</taxon>
        <taxon>Agaricomycotina</taxon>
        <taxon>Agaricomycetes</taxon>
        <taxon>Agaricomycetidae</taxon>
        <taxon>Agaricales</taxon>
        <taxon>Pleurotineae</taxon>
        <taxon>Pleurotaceae</taxon>
        <taxon>Pleurotus</taxon>
    </lineage>
</organism>
<keyword evidence="1" id="KW-0472">Membrane</keyword>
<keyword evidence="1" id="KW-1133">Transmembrane helix</keyword>
<gene>
    <name evidence="2" type="ORF">BDN71DRAFT_1436548</name>
</gene>
<comment type="caution">
    <text evidence="2">The sequence shown here is derived from an EMBL/GenBank/DDBJ whole genome shotgun (WGS) entry which is preliminary data.</text>
</comment>
<dbReference type="Proteomes" id="UP000807025">
    <property type="component" value="Unassembled WGS sequence"/>
</dbReference>
<dbReference type="OrthoDB" id="73076at2759"/>
<evidence type="ECO:0000256" key="1">
    <source>
        <dbReference type="SAM" id="Phobius"/>
    </source>
</evidence>